<feature type="compositionally biased region" description="Low complexity" evidence="1">
    <location>
        <begin position="129"/>
        <end position="139"/>
    </location>
</feature>
<feature type="region of interest" description="Disordered" evidence="1">
    <location>
        <begin position="129"/>
        <end position="149"/>
    </location>
</feature>
<proteinExistence type="predicted"/>
<keyword evidence="3" id="KW-1185">Reference proteome</keyword>
<reference evidence="2 3" key="1">
    <citation type="submission" date="2016-07" db="EMBL/GenBank/DDBJ databases">
        <title>Pervasive Adenine N6-methylation of Active Genes in Fungi.</title>
        <authorList>
            <consortium name="DOE Joint Genome Institute"/>
            <person name="Mondo S.J."/>
            <person name="Dannebaum R.O."/>
            <person name="Kuo R.C."/>
            <person name="Labutti K."/>
            <person name="Haridas S."/>
            <person name="Kuo A."/>
            <person name="Salamov A."/>
            <person name="Ahrendt S.R."/>
            <person name="Lipzen A."/>
            <person name="Sullivan W."/>
            <person name="Andreopoulos W.B."/>
            <person name="Clum A."/>
            <person name="Lindquist E."/>
            <person name="Daum C."/>
            <person name="Ramamoorthy G.K."/>
            <person name="Gryganskyi A."/>
            <person name="Culley D."/>
            <person name="Magnuson J.K."/>
            <person name="James T.Y."/>
            <person name="O'Malley M.A."/>
            <person name="Stajich J.E."/>
            <person name="Spatafora J.W."/>
            <person name="Visel A."/>
            <person name="Grigoriev I.V."/>
        </authorList>
    </citation>
    <scope>NUCLEOTIDE SEQUENCE [LARGE SCALE GENOMIC DNA]</scope>
    <source>
        <strain evidence="2 3">PL171</strain>
    </source>
</reference>
<feature type="compositionally biased region" description="Low complexity" evidence="1">
    <location>
        <begin position="524"/>
        <end position="546"/>
    </location>
</feature>
<protein>
    <submittedName>
        <fullName evidence="2">Uncharacterized protein</fullName>
    </submittedName>
</protein>
<dbReference type="EMBL" id="MCFL01000005">
    <property type="protein sequence ID" value="ORZ39527.1"/>
    <property type="molecule type" value="Genomic_DNA"/>
</dbReference>
<evidence type="ECO:0000313" key="3">
    <source>
        <dbReference type="Proteomes" id="UP000193411"/>
    </source>
</evidence>
<feature type="region of interest" description="Disordered" evidence="1">
    <location>
        <begin position="54"/>
        <end position="92"/>
    </location>
</feature>
<gene>
    <name evidence="2" type="ORF">BCR44DRAFT_1426711</name>
</gene>
<feature type="region of interest" description="Disordered" evidence="1">
    <location>
        <begin position="522"/>
        <end position="572"/>
    </location>
</feature>
<dbReference type="AlphaFoldDB" id="A0A1Y2HY26"/>
<feature type="compositionally biased region" description="Low complexity" evidence="1">
    <location>
        <begin position="563"/>
        <end position="572"/>
    </location>
</feature>
<evidence type="ECO:0000313" key="2">
    <source>
        <dbReference type="EMBL" id="ORZ39527.1"/>
    </source>
</evidence>
<organism evidence="2 3">
    <name type="scientific">Catenaria anguillulae PL171</name>
    <dbReference type="NCBI Taxonomy" id="765915"/>
    <lineage>
        <taxon>Eukaryota</taxon>
        <taxon>Fungi</taxon>
        <taxon>Fungi incertae sedis</taxon>
        <taxon>Blastocladiomycota</taxon>
        <taxon>Blastocladiomycetes</taxon>
        <taxon>Blastocladiales</taxon>
        <taxon>Catenariaceae</taxon>
        <taxon>Catenaria</taxon>
    </lineage>
</organism>
<name>A0A1Y2HY26_9FUNG</name>
<dbReference type="Proteomes" id="UP000193411">
    <property type="component" value="Unassembled WGS sequence"/>
</dbReference>
<evidence type="ECO:0000256" key="1">
    <source>
        <dbReference type="SAM" id="MobiDB-lite"/>
    </source>
</evidence>
<accession>A0A1Y2HY26</accession>
<comment type="caution">
    <text evidence="2">The sequence shown here is derived from an EMBL/GenBank/DDBJ whole genome shotgun (WGS) entry which is preliminary data.</text>
</comment>
<sequence length="628" mass="64193">MVAAAAAASTSFTAPPVAATLNSHIPMPPGGLGSSEGHGQMNVALAPVGEADNAKQHAGLGGTQGALPQVARRRRSRSFPTLAPPQASANIGPDSQVQVLNALTPCSSLASLLPLQLPYAPDSSLMTTTSANVSNSSVTPPKLKRQRTRKTYSFTEKAQALDQLAAIRATDPTISVERAARQVRINGLPIPDSTLHSWIADEAAIRTAASQSSKSTEAIAQWAKQEVEATAAATKPAGPAHPAACPGLKIQQCARTVARKKAEKLKRLGRPVPALLEAFCGSDGWLDRFKTRWGIKLNGAGAAAAASGRAAAATTSAANAGTLADVCGGNGSVWTEEKWDVVIDRIIAIECGTATAASASLATADADSAAMEIGGDTAQVVPPVACVMPPSALPLLSSASATADSNSADEDALSFLLNYSGPESSSNVADVCDCGTVSAAAAAASSISPNGASVAVFSGRPMPSLSWFTANGADGGLPQSVASGSSSTMTPIPLQQLLSMPLVPNEHVATSAASTFLSFHELPQEQQQQQNQQQQQPASYASSSPSYSPPTSPAYALGPHLHSSPPASPSSAYSAVNTFHDLHAHFVGTREWDVSVLAAAKEILVRNGEWVNGGEDAVLQGACAVRGV</sequence>